<name>A0A8S3ZXA7_9EUPU</name>
<dbReference type="Proteomes" id="UP000678393">
    <property type="component" value="Unassembled WGS sequence"/>
</dbReference>
<proteinExistence type="predicted"/>
<evidence type="ECO:0000256" key="5">
    <source>
        <dbReference type="PROSITE-ProRule" id="PRU00504"/>
    </source>
</evidence>
<dbReference type="GO" id="GO:0061630">
    <property type="term" value="F:ubiquitin protein ligase activity"/>
    <property type="evidence" value="ECO:0007669"/>
    <property type="project" value="TreeGrafter"/>
</dbReference>
<dbReference type="GO" id="GO:0043161">
    <property type="term" value="P:proteasome-mediated ubiquitin-dependent protein catabolic process"/>
    <property type="evidence" value="ECO:0007669"/>
    <property type="project" value="TreeGrafter"/>
</dbReference>
<dbReference type="GO" id="GO:0000209">
    <property type="term" value="P:protein polyubiquitination"/>
    <property type="evidence" value="ECO:0007669"/>
    <property type="project" value="TreeGrafter"/>
</dbReference>
<organism evidence="8 9">
    <name type="scientific">Candidula unifasciata</name>
    <dbReference type="NCBI Taxonomy" id="100452"/>
    <lineage>
        <taxon>Eukaryota</taxon>
        <taxon>Metazoa</taxon>
        <taxon>Spiralia</taxon>
        <taxon>Lophotrochozoa</taxon>
        <taxon>Mollusca</taxon>
        <taxon>Gastropoda</taxon>
        <taxon>Heterobranchia</taxon>
        <taxon>Euthyneura</taxon>
        <taxon>Panpulmonata</taxon>
        <taxon>Eupulmonata</taxon>
        <taxon>Stylommatophora</taxon>
        <taxon>Helicina</taxon>
        <taxon>Helicoidea</taxon>
        <taxon>Geomitridae</taxon>
        <taxon>Candidula</taxon>
    </lineage>
</organism>
<protein>
    <recommendedName>
        <fullName evidence="7">RING-type domain-containing protein</fullName>
    </recommendedName>
</protein>
<feature type="non-terminal residue" evidence="8">
    <location>
        <position position="1"/>
    </location>
</feature>
<dbReference type="InterPro" id="IPR001841">
    <property type="entry name" value="Znf_RING"/>
</dbReference>
<evidence type="ECO:0000256" key="6">
    <source>
        <dbReference type="SAM" id="MobiDB-lite"/>
    </source>
</evidence>
<dbReference type="InterPro" id="IPR050952">
    <property type="entry name" value="TRIM-NHL_E3_ligases"/>
</dbReference>
<accession>A0A8S3ZXA7</accession>
<evidence type="ECO:0000259" key="7">
    <source>
        <dbReference type="SMART" id="SM00184"/>
    </source>
</evidence>
<evidence type="ECO:0000256" key="3">
    <source>
        <dbReference type="ARBA" id="ARBA00022771"/>
    </source>
</evidence>
<dbReference type="PANTHER" id="PTHR24104:SF25">
    <property type="entry name" value="PROTEIN LIN-41"/>
    <property type="match status" value="1"/>
</dbReference>
<evidence type="ECO:0000256" key="1">
    <source>
        <dbReference type="ARBA" id="ARBA00022723"/>
    </source>
</evidence>
<sequence>MKTSNDLRHGPNRQLSPLDRTTHQHKNIKHNMQQIDRSEEFDKWRRCVKCHQPLVKPKALPCLHTICLHCLRIHYQTVRAQISLQAEQKPEKYNFFAWEGCFPCPVCLYPCYTLNGELESFPTNTWLLRLTYRERLRWLKENRQSSTSTSVAQQEMAHRANVAVSNPRTAQNVDLTQDSSEIVYNKDLQSHLDHVTRECQGRDSILLTNEDQPTTGNTNAEKLYQYDLRHGEDVLEMRHPNAIAVSTHTGHVVVVDTTWNKAVLYKTHRKPFSYKAFHHPIIDVCFCPPSKKDRTERFCAMGRRADVKGIMVYTAPFDKDPNNFKCTYQKNIRDVSGLLVIDPDILFMSLCYANTVIRQVNASQFVDLATHSHHGIYYPTHLTHTVVGEVVVSDTGNHRIGVFYGPEYLAYDFYGQFGSEYGNFFYPFGVAADNSRHLYICDSNNYRVQVFDRYFRFQSCAIEKTYLMGQSVSQDVKPIDCAVNSRQHLVVLFRGRAFMSLQ</sequence>
<evidence type="ECO:0000256" key="2">
    <source>
        <dbReference type="ARBA" id="ARBA00022737"/>
    </source>
</evidence>
<dbReference type="SUPFAM" id="SSF57850">
    <property type="entry name" value="RING/U-box"/>
    <property type="match status" value="1"/>
</dbReference>
<dbReference type="PROSITE" id="PS51125">
    <property type="entry name" value="NHL"/>
    <property type="match status" value="1"/>
</dbReference>
<dbReference type="EMBL" id="CAJHNH020007046">
    <property type="protein sequence ID" value="CAG5134313.1"/>
    <property type="molecule type" value="Genomic_DNA"/>
</dbReference>
<dbReference type="InterPro" id="IPR001258">
    <property type="entry name" value="NHL_repeat"/>
</dbReference>
<keyword evidence="4" id="KW-0862">Zinc</keyword>
<comment type="caution">
    <text evidence="8">The sequence shown here is derived from an EMBL/GenBank/DDBJ whole genome shotgun (WGS) entry which is preliminary data.</text>
</comment>
<feature type="repeat" description="NHL" evidence="5">
    <location>
        <begin position="413"/>
        <end position="454"/>
    </location>
</feature>
<keyword evidence="1" id="KW-0479">Metal-binding</keyword>
<dbReference type="InterPro" id="IPR013083">
    <property type="entry name" value="Znf_RING/FYVE/PHD"/>
</dbReference>
<dbReference type="Gene3D" id="3.30.40.10">
    <property type="entry name" value="Zinc/RING finger domain, C3HC4 (zinc finger)"/>
    <property type="match status" value="1"/>
</dbReference>
<gene>
    <name evidence="8" type="ORF">CUNI_LOCUS19871</name>
</gene>
<evidence type="ECO:0000313" key="8">
    <source>
        <dbReference type="EMBL" id="CAG5134313.1"/>
    </source>
</evidence>
<dbReference type="Pfam" id="PF01436">
    <property type="entry name" value="NHL"/>
    <property type="match status" value="1"/>
</dbReference>
<keyword evidence="2" id="KW-0677">Repeat</keyword>
<dbReference type="PANTHER" id="PTHR24104">
    <property type="entry name" value="E3 UBIQUITIN-PROTEIN LIGASE NHLRC1-RELATED"/>
    <property type="match status" value="1"/>
</dbReference>
<dbReference type="PROSITE" id="PS00518">
    <property type="entry name" value="ZF_RING_1"/>
    <property type="match status" value="1"/>
</dbReference>
<feature type="region of interest" description="Disordered" evidence="6">
    <location>
        <begin position="1"/>
        <end position="21"/>
    </location>
</feature>
<dbReference type="SMART" id="SM00184">
    <property type="entry name" value="RING"/>
    <property type="match status" value="1"/>
</dbReference>
<dbReference type="GO" id="GO:0008270">
    <property type="term" value="F:zinc ion binding"/>
    <property type="evidence" value="ECO:0007669"/>
    <property type="project" value="UniProtKB-KW"/>
</dbReference>
<dbReference type="Gene3D" id="2.120.10.30">
    <property type="entry name" value="TolB, C-terminal domain"/>
    <property type="match status" value="1"/>
</dbReference>
<evidence type="ECO:0000256" key="4">
    <source>
        <dbReference type="ARBA" id="ARBA00022833"/>
    </source>
</evidence>
<dbReference type="AlphaFoldDB" id="A0A8S3ZXA7"/>
<dbReference type="SUPFAM" id="SSF63829">
    <property type="entry name" value="Calcium-dependent phosphotriesterase"/>
    <property type="match status" value="1"/>
</dbReference>
<dbReference type="InterPro" id="IPR017907">
    <property type="entry name" value="Znf_RING_CS"/>
</dbReference>
<dbReference type="OrthoDB" id="6110277at2759"/>
<reference evidence="8" key="1">
    <citation type="submission" date="2021-04" db="EMBL/GenBank/DDBJ databases">
        <authorList>
            <consortium name="Molecular Ecology Group"/>
        </authorList>
    </citation>
    <scope>NUCLEOTIDE SEQUENCE</scope>
</reference>
<evidence type="ECO:0000313" key="9">
    <source>
        <dbReference type="Proteomes" id="UP000678393"/>
    </source>
</evidence>
<feature type="domain" description="RING-type" evidence="7">
    <location>
        <begin position="47"/>
        <end position="107"/>
    </location>
</feature>
<keyword evidence="3" id="KW-0863">Zinc-finger</keyword>
<dbReference type="InterPro" id="IPR011042">
    <property type="entry name" value="6-blade_b-propeller_TolB-like"/>
</dbReference>
<keyword evidence="9" id="KW-1185">Reference proteome</keyword>